<feature type="signal peptide" evidence="1">
    <location>
        <begin position="1"/>
        <end position="17"/>
    </location>
</feature>
<dbReference type="AlphaFoldDB" id="A0A5B7D8F2"/>
<gene>
    <name evidence="2" type="ORF">E2C01_010464</name>
</gene>
<accession>A0A5B7D8F2</accession>
<name>A0A5B7D8F2_PORTR</name>
<dbReference type="Proteomes" id="UP000324222">
    <property type="component" value="Unassembled WGS sequence"/>
</dbReference>
<evidence type="ECO:0008006" key="4">
    <source>
        <dbReference type="Google" id="ProtNLM"/>
    </source>
</evidence>
<evidence type="ECO:0000313" key="3">
    <source>
        <dbReference type="Proteomes" id="UP000324222"/>
    </source>
</evidence>
<proteinExistence type="predicted"/>
<sequence length="68" mass="7971">MRIRALLLRWRLFGVAGRGDWTEGRIQQYRGGWRDSHTQAKPDLTHGRRLGHFAAEARHRQVICEESC</sequence>
<comment type="caution">
    <text evidence="2">The sequence shown here is derived from an EMBL/GenBank/DDBJ whole genome shotgun (WGS) entry which is preliminary data.</text>
</comment>
<organism evidence="2 3">
    <name type="scientific">Portunus trituberculatus</name>
    <name type="common">Swimming crab</name>
    <name type="synonym">Neptunus trituberculatus</name>
    <dbReference type="NCBI Taxonomy" id="210409"/>
    <lineage>
        <taxon>Eukaryota</taxon>
        <taxon>Metazoa</taxon>
        <taxon>Ecdysozoa</taxon>
        <taxon>Arthropoda</taxon>
        <taxon>Crustacea</taxon>
        <taxon>Multicrustacea</taxon>
        <taxon>Malacostraca</taxon>
        <taxon>Eumalacostraca</taxon>
        <taxon>Eucarida</taxon>
        <taxon>Decapoda</taxon>
        <taxon>Pleocyemata</taxon>
        <taxon>Brachyura</taxon>
        <taxon>Eubrachyura</taxon>
        <taxon>Portunoidea</taxon>
        <taxon>Portunidae</taxon>
        <taxon>Portuninae</taxon>
        <taxon>Portunus</taxon>
    </lineage>
</organism>
<evidence type="ECO:0000256" key="1">
    <source>
        <dbReference type="SAM" id="SignalP"/>
    </source>
</evidence>
<evidence type="ECO:0000313" key="2">
    <source>
        <dbReference type="EMBL" id="MPC17600.1"/>
    </source>
</evidence>
<reference evidence="2 3" key="1">
    <citation type="submission" date="2019-05" db="EMBL/GenBank/DDBJ databases">
        <title>Another draft genome of Portunus trituberculatus and its Hox gene families provides insights of decapod evolution.</title>
        <authorList>
            <person name="Jeong J.-H."/>
            <person name="Song I."/>
            <person name="Kim S."/>
            <person name="Choi T."/>
            <person name="Kim D."/>
            <person name="Ryu S."/>
            <person name="Kim W."/>
        </authorList>
    </citation>
    <scope>NUCLEOTIDE SEQUENCE [LARGE SCALE GENOMIC DNA]</scope>
    <source>
        <tissue evidence="2">Muscle</tissue>
    </source>
</reference>
<dbReference type="EMBL" id="VSRR010000604">
    <property type="protein sequence ID" value="MPC17600.1"/>
    <property type="molecule type" value="Genomic_DNA"/>
</dbReference>
<feature type="chain" id="PRO_5022929493" description="Secreted protein" evidence="1">
    <location>
        <begin position="18"/>
        <end position="68"/>
    </location>
</feature>
<keyword evidence="3" id="KW-1185">Reference proteome</keyword>
<keyword evidence="1" id="KW-0732">Signal</keyword>
<protein>
    <recommendedName>
        <fullName evidence="4">Secreted protein</fullName>
    </recommendedName>
</protein>